<evidence type="ECO:0000313" key="7">
    <source>
        <dbReference type="Proteomes" id="UP000054564"/>
    </source>
</evidence>
<dbReference type="PANTHER" id="PTHR12911">
    <property type="entry name" value="SAD1/UNC-84-LIKE PROTEIN-RELATED"/>
    <property type="match status" value="1"/>
</dbReference>
<accession>A0A0L0VJI2</accession>
<organism evidence="6 7">
    <name type="scientific">Puccinia striiformis f. sp. tritici PST-78</name>
    <dbReference type="NCBI Taxonomy" id="1165861"/>
    <lineage>
        <taxon>Eukaryota</taxon>
        <taxon>Fungi</taxon>
        <taxon>Dikarya</taxon>
        <taxon>Basidiomycota</taxon>
        <taxon>Pucciniomycotina</taxon>
        <taxon>Pucciniomycetes</taxon>
        <taxon>Pucciniales</taxon>
        <taxon>Pucciniaceae</taxon>
        <taxon>Puccinia</taxon>
    </lineage>
</organism>
<evidence type="ECO:0000256" key="3">
    <source>
        <dbReference type="ARBA" id="ARBA00022989"/>
    </source>
</evidence>
<dbReference type="Pfam" id="PF07738">
    <property type="entry name" value="Sad1_UNC"/>
    <property type="match status" value="1"/>
</dbReference>
<dbReference type="InterPro" id="IPR045119">
    <property type="entry name" value="SUN1-5"/>
</dbReference>
<evidence type="ECO:0000256" key="1">
    <source>
        <dbReference type="ARBA" id="ARBA00004370"/>
    </source>
</evidence>
<comment type="subcellular location">
    <subcellularLocation>
        <location evidence="1">Membrane</location>
    </subcellularLocation>
</comment>
<dbReference type="STRING" id="1165861.A0A0L0VJI2"/>
<protein>
    <recommendedName>
        <fullName evidence="5">SUN domain-containing protein</fullName>
    </recommendedName>
</protein>
<keyword evidence="3" id="KW-1133">Transmembrane helix</keyword>
<gene>
    <name evidence="6" type="ORF">PSTG_07638</name>
</gene>
<evidence type="ECO:0000256" key="4">
    <source>
        <dbReference type="ARBA" id="ARBA00023136"/>
    </source>
</evidence>
<keyword evidence="7" id="KW-1185">Reference proteome</keyword>
<comment type="caution">
    <text evidence="6">The sequence shown here is derived from an EMBL/GenBank/DDBJ whole genome shotgun (WGS) entry which is preliminary data.</text>
</comment>
<keyword evidence="2" id="KW-0812">Transmembrane</keyword>
<name>A0A0L0VJI2_9BASI</name>
<evidence type="ECO:0000313" key="6">
    <source>
        <dbReference type="EMBL" id="KNE99159.1"/>
    </source>
</evidence>
<dbReference type="EMBL" id="AJIL01000049">
    <property type="protein sequence ID" value="KNE99159.1"/>
    <property type="molecule type" value="Genomic_DNA"/>
</dbReference>
<dbReference type="GO" id="GO:0043495">
    <property type="term" value="F:protein-membrane adaptor activity"/>
    <property type="evidence" value="ECO:0007669"/>
    <property type="project" value="TreeGrafter"/>
</dbReference>
<feature type="domain" description="SUN" evidence="5">
    <location>
        <begin position="125"/>
        <end position="286"/>
    </location>
</feature>
<proteinExistence type="predicted"/>
<keyword evidence="4" id="KW-0472">Membrane</keyword>
<dbReference type="InterPro" id="IPR012919">
    <property type="entry name" value="SUN_dom"/>
</dbReference>
<dbReference type="AlphaFoldDB" id="A0A0L0VJI2"/>
<dbReference type="OrthoDB" id="2505323at2759"/>
<evidence type="ECO:0000256" key="2">
    <source>
        <dbReference type="ARBA" id="ARBA00022692"/>
    </source>
</evidence>
<dbReference type="GO" id="GO:0034993">
    <property type="term" value="C:meiotic nuclear membrane microtubule tethering complex"/>
    <property type="evidence" value="ECO:0007669"/>
    <property type="project" value="TreeGrafter"/>
</dbReference>
<dbReference type="PANTHER" id="PTHR12911:SF8">
    <property type="entry name" value="KLAROID PROTEIN-RELATED"/>
    <property type="match status" value="1"/>
</dbReference>
<evidence type="ECO:0000259" key="5">
    <source>
        <dbReference type="PROSITE" id="PS51469"/>
    </source>
</evidence>
<dbReference type="PROSITE" id="PS51469">
    <property type="entry name" value="SUN"/>
    <property type="match status" value="1"/>
</dbReference>
<dbReference type="Gene3D" id="2.60.120.260">
    <property type="entry name" value="Galactose-binding domain-like"/>
    <property type="match status" value="1"/>
</dbReference>
<sequence>MVGTIGRTAAFVLKYFKRKWLVAFTCILLLILTTLRRNISNFQSEVYDINERMKSLEIEVDQKSEIVQSILSASSNLVTKDDLSLFQAKDSSNGNSEAHRSEKEIPSNSIMDVFPRKNFASFPAGANILQSWTSPTWTHHLKSQSMFNNKRLKVEGNPPITVLISHLSLGTCWSFAGEKGQIGIQLTRVIHVTGITISHVSRFLAYDIRTAPNKFELWGLGFNGRENLDLLHVGAYDIEAAQSVQYFAISSSQTRLYSKVLVKFRSNHGNPNLTCVYHMKIHGETREKLDGIGNLPEELDYLVPT</sequence>
<dbReference type="Proteomes" id="UP000054564">
    <property type="component" value="Unassembled WGS sequence"/>
</dbReference>
<reference evidence="7" key="1">
    <citation type="submission" date="2014-03" db="EMBL/GenBank/DDBJ databases">
        <title>The Genome Sequence of Puccinia striiformis f. sp. tritici PST-78.</title>
        <authorList>
            <consortium name="The Broad Institute Genome Sequencing Platform"/>
            <person name="Cuomo C."/>
            <person name="Hulbert S."/>
            <person name="Chen X."/>
            <person name="Walker B."/>
            <person name="Young S.K."/>
            <person name="Zeng Q."/>
            <person name="Gargeya S."/>
            <person name="Fitzgerald M."/>
            <person name="Haas B."/>
            <person name="Abouelleil A."/>
            <person name="Alvarado L."/>
            <person name="Arachchi H.M."/>
            <person name="Berlin A.M."/>
            <person name="Chapman S.B."/>
            <person name="Goldberg J."/>
            <person name="Griggs A."/>
            <person name="Gujja S."/>
            <person name="Hansen M."/>
            <person name="Howarth C."/>
            <person name="Imamovic A."/>
            <person name="Larimer J."/>
            <person name="McCowan C."/>
            <person name="Montmayeur A."/>
            <person name="Murphy C."/>
            <person name="Neiman D."/>
            <person name="Pearson M."/>
            <person name="Priest M."/>
            <person name="Roberts A."/>
            <person name="Saif S."/>
            <person name="Shea T."/>
            <person name="Sisk P."/>
            <person name="Sykes S."/>
            <person name="Wortman J."/>
            <person name="Nusbaum C."/>
            <person name="Birren B."/>
        </authorList>
    </citation>
    <scope>NUCLEOTIDE SEQUENCE [LARGE SCALE GENOMIC DNA]</scope>
    <source>
        <strain evidence="7">race PST-78</strain>
    </source>
</reference>